<dbReference type="GO" id="GO:0016787">
    <property type="term" value="F:hydrolase activity"/>
    <property type="evidence" value="ECO:0007669"/>
    <property type="project" value="UniProtKB-KW"/>
</dbReference>
<proteinExistence type="predicted"/>
<dbReference type="InterPro" id="IPR050300">
    <property type="entry name" value="GDXG_lipolytic_enzyme"/>
</dbReference>
<feature type="domain" description="BD-FAE-like" evidence="2">
    <location>
        <begin position="41"/>
        <end position="135"/>
    </location>
</feature>
<dbReference type="PANTHER" id="PTHR48081">
    <property type="entry name" value="AB HYDROLASE SUPERFAMILY PROTEIN C4A8.06C"/>
    <property type="match status" value="1"/>
</dbReference>
<protein>
    <submittedName>
        <fullName evidence="3">Esterase/lipase-like protein</fullName>
    </submittedName>
</protein>
<reference evidence="3 4" key="1">
    <citation type="submission" date="2016-01" db="EMBL/GenBank/DDBJ databases">
        <authorList>
            <person name="Oliw E.H."/>
        </authorList>
    </citation>
    <scope>NUCLEOTIDE SEQUENCE [LARGE SCALE GENOMIC DNA]</scope>
    <source>
        <strain evidence="3">LMG 22029</strain>
    </source>
</reference>
<dbReference type="Pfam" id="PF20434">
    <property type="entry name" value="BD-FAE"/>
    <property type="match status" value="1"/>
</dbReference>
<dbReference type="AlphaFoldDB" id="A0A158ETV0"/>
<accession>A0A158ETV0</accession>
<dbReference type="InterPro" id="IPR029058">
    <property type="entry name" value="AB_hydrolase_fold"/>
</dbReference>
<evidence type="ECO:0000313" key="3">
    <source>
        <dbReference type="EMBL" id="SAL10509.1"/>
    </source>
</evidence>
<dbReference type="Proteomes" id="UP000054893">
    <property type="component" value="Unassembled WGS sequence"/>
</dbReference>
<organism evidence="3 4">
    <name type="scientific">Caballeronia sordidicola</name>
    <name type="common">Burkholderia sordidicola</name>
    <dbReference type="NCBI Taxonomy" id="196367"/>
    <lineage>
        <taxon>Bacteria</taxon>
        <taxon>Pseudomonadati</taxon>
        <taxon>Pseudomonadota</taxon>
        <taxon>Betaproteobacteria</taxon>
        <taxon>Burkholderiales</taxon>
        <taxon>Burkholderiaceae</taxon>
        <taxon>Caballeronia</taxon>
    </lineage>
</organism>
<dbReference type="EMBL" id="FCOC02000001">
    <property type="protein sequence ID" value="SAL10509.1"/>
    <property type="molecule type" value="Genomic_DNA"/>
</dbReference>
<sequence>MYDAIDRLSADVRDTHACTLDVPYGGHELERVDLFGGRPGAPLLVFIHGGYWRSMDKRSFSFVAGPFTKLGYSVAVLNYPLAPETALPGIAASIDRALRWLNDAGRLRLPRFSSIVLAGHSAGGHLAALAATLFESSARDASPVAGCACISGIFDLEPLMKTSLASHIGLASADVETLSPIALQPFEGWMIVGVGAEETAGFIDSQTKRFAASRDSHGLETTVTLLAASNHYTVLMDLARDDGLILSAIEARVNGANHTGCEPA</sequence>
<dbReference type="SUPFAM" id="SSF53474">
    <property type="entry name" value="alpha/beta-Hydrolases"/>
    <property type="match status" value="1"/>
</dbReference>
<gene>
    <name evidence="3" type="ORF">AWB64_00289</name>
</gene>
<evidence type="ECO:0000313" key="4">
    <source>
        <dbReference type="Proteomes" id="UP000054893"/>
    </source>
</evidence>
<dbReference type="InterPro" id="IPR049492">
    <property type="entry name" value="BD-FAE-like_dom"/>
</dbReference>
<evidence type="ECO:0000259" key="2">
    <source>
        <dbReference type="Pfam" id="PF20434"/>
    </source>
</evidence>
<dbReference type="Gene3D" id="3.40.50.1820">
    <property type="entry name" value="alpha/beta hydrolase"/>
    <property type="match status" value="1"/>
</dbReference>
<name>A0A158ETV0_CABSO</name>
<evidence type="ECO:0000256" key="1">
    <source>
        <dbReference type="ARBA" id="ARBA00022801"/>
    </source>
</evidence>
<keyword evidence="1" id="KW-0378">Hydrolase</keyword>
<dbReference type="PANTHER" id="PTHR48081:SF33">
    <property type="entry name" value="KYNURENINE FORMAMIDASE"/>
    <property type="match status" value="1"/>
</dbReference>